<evidence type="ECO:0000313" key="5">
    <source>
        <dbReference type="WBParaSite" id="SRAE_X000183100.1"/>
    </source>
</evidence>
<name>A0A090KW36_STRRB</name>
<dbReference type="Pfam" id="PF11864">
    <property type="entry name" value="DUF3384"/>
    <property type="match status" value="1"/>
</dbReference>
<gene>
    <name evidence="3 5 6" type="ORF">SRAE_X000183100</name>
</gene>
<dbReference type="OMA" id="LQQLSWH"/>
<evidence type="ECO:0000313" key="6">
    <source>
        <dbReference type="WormBase" id="SRAE_X000183100"/>
    </source>
</evidence>
<dbReference type="GO" id="GO:0005096">
    <property type="term" value="F:GTPase activator activity"/>
    <property type="evidence" value="ECO:0007669"/>
    <property type="project" value="UniProtKB-KW"/>
</dbReference>
<sequence>MNETSEDSNSQTSFISKLWQKSRERCSIIQLEQYVNDDGSITKQGWELMHKSTSNSKRLKVISDMTSIIRDKRLQVSTLEGIWHTTNDMLDDDYTYNGYIKFLIEMTFSQSETLGIGLRHSFFLAIREIGINDLTIEWLGALLNNAKSLEPFEKDIGPLLADWMTKEYKVKSNDKRLIALMDIVGRLVRENSAHLKIEQLVRIISICENVIKKNKKLVMPFAISVLTSVVKFYALPDEIVPDFVYMLCIIINNDETYEDAWKLSRLALTSVNSYVVVKYLEALINKSKYMSMNDSKEKLLAIKGAAIILSNASWGHKFINAHVRITLSSILESFTYAIKLGPFVGVTIIQTVMRLVEKYFLNLNTITWNSICNVLLTSLEYCKENSDYGKVFEDTTHIIEFIASIYGKKQNGKRILVSPNFFNVVELLLTKKSNVNLIIGLIDYRTKLITPTDDEWITNSKKFFDRFFNKTNNIEVRLKIIDLLTYTFDKYGLLYENEIIENLILPCGKLIYEENCNDVKLKLINVIFNVAEKVEINNILLSNNDLFSSLFNIIRNILKEPFKKLFELDYEKTILLRINELVYKRWSSMNLSMINKIINVLNEHLYSCYNDDEYSDNKGRNCRHIIFELLLSIILNFNTGEVELRYNIDGTEKLTTNSLILIEDNDEDNFHWDNICSSIIRALKIERSWIVLKLILIKLPILLLNEKMLANLSSENKNSLIQKIIEYTNVNVEKQLNVTDSVFGVYYCNVISSLIIYENHENIYCILMKYLRLGVSNALKALNSLAYNNLPFFVNHIDEILIEIRSMKNISNEFILFILEFLYDSSSIAEYKKFQMKKKINILINILLIFINNSKDRIIITLSLHILMRWYSLFDPESRKYFLKYFQEKSENFKCIIEDDLNVLENYTDITDNVKSLLNSFFTYWLDLTTNYEEINNEEVGNCLPKKLKIKNSKHFIVNNTIITLNILTKSRIMHNMENIKNSENKLHEFNTSDNITEKSSLQKNLLTYMNKNSYLEYEDLDTTSSGNNKKSMEKETKKIEKVTSSIFNNSSQIFEEPVTEYSQIIIRHICGKQMWILKSYNGISTDFIGEIDRNFSDHDLLIRHLYEIHSTKKINGTEKINIFLNNFDKIKVKEESNISVVYIGNGAINLSTILSNVYGSYRFNAFFKNLGNLCRMNNQSNKSKDYCGKYYTYQSIDTTSILTYYISTIIPHNDNDFDNSFKKSLIGNNCIVVVFNESGKSYELGTISNQIECVAIEIVPQNLKYVLVNTIVKKNLTHIITPIKEYLTDEKAAILVKKLSIRLSLCIKIVESIENSRNCDDIFMGQGMERFKKIEKFKRLAIMKEKDKEIS</sequence>
<accession>A0A090KW36</accession>
<dbReference type="SUPFAM" id="SSF111347">
    <property type="entry name" value="Rap/Ran-GAP"/>
    <property type="match status" value="1"/>
</dbReference>
<dbReference type="EMBL" id="LN609397">
    <property type="protein sequence ID" value="CEF60091.1"/>
    <property type="molecule type" value="Genomic_DNA"/>
</dbReference>
<dbReference type="Proteomes" id="UP000035682">
    <property type="component" value="Unplaced"/>
</dbReference>
<dbReference type="RefSeq" id="XP_024499301.1">
    <property type="nucleotide sequence ID" value="XM_024653407.1"/>
</dbReference>
<dbReference type="WBParaSite" id="SRAE_X000183100.1">
    <property type="protein sequence ID" value="SRAE_X000183100.1"/>
    <property type="gene ID" value="WBGene00267408"/>
</dbReference>
<evidence type="ECO:0000256" key="1">
    <source>
        <dbReference type="ARBA" id="ARBA00022468"/>
    </source>
</evidence>
<dbReference type="GO" id="GO:0051056">
    <property type="term" value="P:regulation of small GTPase mediated signal transduction"/>
    <property type="evidence" value="ECO:0007669"/>
    <property type="project" value="InterPro"/>
</dbReference>
<dbReference type="Pfam" id="PF02145">
    <property type="entry name" value="Rap_GAP"/>
    <property type="match status" value="1"/>
</dbReference>
<dbReference type="WormBase" id="SRAE_X000183100">
    <property type="protein sequence ID" value="SRP07807"/>
    <property type="gene ID" value="WBGene00267408"/>
</dbReference>
<dbReference type="GeneID" id="36384902"/>
<dbReference type="PANTHER" id="PTHR10063:SF11">
    <property type="entry name" value="RHO GTPASE-ACTIVATING PROTEIN CG5521-RELATED"/>
    <property type="match status" value="1"/>
</dbReference>
<dbReference type="OrthoDB" id="5797019at2759"/>
<dbReference type="InterPro" id="IPR027107">
    <property type="entry name" value="Tuberin/Ral-act_asu"/>
</dbReference>
<feature type="domain" description="Rap-GAP" evidence="2">
    <location>
        <begin position="1125"/>
        <end position="1338"/>
    </location>
</feature>
<organism evidence="3">
    <name type="scientific">Strongyloides ratti</name>
    <name type="common">Parasitic roundworm</name>
    <dbReference type="NCBI Taxonomy" id="34506"/>
    <lineage>
        <taxon>Eukaryota</taxon>
        <taxon>Metazoa</taxon>
        <taxon>Ecdysozoa</taxon>
        <taxon>Nematoda</taxon>
        <taxon>Chromadorea</taxon>
        <taxon>Rhabditida</taxon>
        <taxon>Tylenchina</taxon>
        <taxon>Panagrolaimomorpha</taxon>
        <taxon>Strongyloidoidea</taxon>
        <taxon>Strongyloididae</taxon>
        <taxon>Strongyloides</taxon>
    </lineage>
</organism>
<dbReference type="GO" id="GO:0005634">
    <property type="term" value="C:nucleus"/>
    <property type="evidence" value="ECO:0007669"/>
    <property type="project" value="InterPro"/>
</dbReference>
<proteinExistence type="predicted"/>
<reference evidence="4" key="1">
    <citation type="submission" date="2014-09" db="EMBL/GenBank/DDBJ databases">
        <authorList>
            <person name="Martin A.A."/>
        </authorList>
    </citation>
    <scope>NUCLEOTIDE SEQUENCE</scope>
    <source>
        <strain evidence="4">ED321</strain>
    </source>
</reference>
<dbReference type="GO" id="GO:0032007">
    <property type="term" value="P:negative regulation of TOR signaling"/>
    <property type="evidence" value="ECO:0007669"/>
    <property type="project" value="TreeGrafter"/>
</dbReference>
<reference evidence="5" key="3">
    <citation type="submission" date="2020-12" db="UniProtKB">
        <authorList>
            <consortium name="WormBaseParasite"/>
        </authorList>
    </citation>
    <scope>IDENTIFICATION</scope>
</reference>
<dbReference type="GO" id="GO:0033596">
    <property type="term" value="C:TSC1-TSC2 complex"/>
    <property type="evidence" value="ECO:0007669"/>
    <property type="project" value="TreeGrafter"/>
</dbReference>
<reference evidence="3" key="2">
    <citation type="submission" date="2014-09" db="EMBL/GenBank/DDBJ databases">
        <authorList>
            <person name="Aslett A.Martin."/>
        </authorList>
    </citation>
    <scope>NUCLEOTIDE SEQUENCE</scope>
    <source>
        <strain evidence="3">ED321 Heterogonic</strain>
    </source>
</reference>
<dbReference type="InterPro" id="IPR035974">
    <property type="entry name" value="Rap/Ran-GAP_sf"/>
</dbReference>
<dbReference type="InterPro" id="IPR024584">
    <property type="entry name" value="Tuberin_N"/>
</dbReference>
<evidence type="ECO:0000313" key="4">
    <source>
        <dbReference type="Proteomes" id="UP000035682"/>
    </source>
</evidence>
<dbReference type="InterPro" id="IPR000331">
    <property type="entry name" value="Rap/Ran_GAP_dom"/>
</dbReference>
<keyword evidence="1" id="KW-0343">GTPase activation</keyword>
<keyword evidence="4" id="KW-1185">Reference proteome</keyword>
<evidence type="ECO:0000259" key="2">
    <source>
        <dbReference type="PROSITE" id="PS50085"/>
    </source>
</evidence>
<dbReference type="InterPro" id="IPR018515">
    <property type="entry name" value="Tuberin-type_domain"/>
</dbReference>
<dbReference type="PANTHER" id="PTHR10063">
    <property type="entry name" value="TUBERIN"/>
    <property type="match status" value="1"/>
</dbReference>
<dbReference type="Gene3D" id="3.40.50.11210">
    <property type="entry name" value="Rap/Ran-GAP"/>
    <property type="match status" value="1"/>
</dbReference>
<evidence type="ECO:0000313" key="3">
    <source>
        <dbReference type="EMBL" id="CEF60091.1"/>
    </source>
</evidence>
<dbReference type="Pfam" id="PF03542">
    <property type="entry name" value="Tuberin"/>
    <property type="match status" value="1"/>
</dbReference>
<protein>
    <submittedName>
        <fullName evidence="3 5">Rap GTPase activating protein domain and Tuberin, N-terminal domain-containing protein</fullName>
    </submittedName>
</protein>
<dbReference type="PROSITE" id="PS50085">
    <property type="entry name" value="RAPGAP"/>
    <property type="match status" value="1"/>
</dbReference>
<dbReference type="CTD" id="36384902"/>